<dbReference type="InterPro" id="IPR045584">
    <property type="entry name" value="Pilin-like"/>
</dbReference>
<dbReference type="InterPro" id="IPR027558">
    <property type="entry name" value="Pre_pil_HX9DG_C"/>
</dbReference>
<dbReference type="AlphaFoldDB" id="A0A0J1BL71"/>
<sequence>MPNFSAPVARVHAKPSRRLTAGPSLRNAFTLVELLVVIAIIGVLVGLLLPAVQAAREAARRMSCQNNLHQMGIALHNYHGIFNQLPSGWLADDTDHHEPGWGWAAAITPQIEASNVYETIRFGMAIEEDENQQARESSIPSYMCPSDPLETLFFIAEAHGDGDGHEHAHSSSLDDDHDDDDHDDEHESGHNVDDGDEFLFQIAKSNYAGVFGTFDIHEDMYHGDGLFYGNSRHRFRDVLDGLSQTVMVGERNSRLGGSIWQGLIPEANAAASRIVGAADHTPNSDVGHFEDFSSYHAAGAQFILSDGSVRMLSQFIDLEVYHALVTRANYEVIQADTF</sequence>
<feature type="domain" description="DUF1559" evidence="3">
    <location>
        <begin position="53"/>
        <end position="319"/>
    </location>
</feature>
<feature type="region of interest" description="Disordered" evidence="1">
    <location>
        <begin position="160"/>
        <end position="194"/>
    </location>
</feature>
<name>A0A0J1BL71_RHOIS</name>
<organism evidence="4 5">
    <name type="scientific">Rhodopirellula islandica</name>
    <dbReference type="NCBI Taxonomy" id="595434"/>
    <lineage>
        <taxon>Bacteria</taxon>
        <taxon>Pseudomonadati</taxon>
        <taxon>Planctomycetota</taxon>
        <taxon>Planctomycetia</taxon>
        <taxon>Pirellulales</taxon>
        <taxon>Pirellulaceae</taxon>
        <taxon>Rhodopirellula</taxon>
    </lineage>
</organism>
<evidence type="ECO:0000256" key="2">
    <source>
        <dbReference type="SAM" id="Phobius"/>
    </source>
</evidence>
<dbReference type="NCBIfam" id="TIGR04294">
    <property type="entry name" value="pre_pil_HX9DG"/>
    <property type="match status" value="1"/>
</dbReference>
<evidence type="ECO:0000259" key="3">
    <source>
        <dbReference type="Pfam" id="PF07596"/>
    </source>
</evidence>
<keyword evidence="2" id="KW-0812">Transmembrane</keyword>
<dbReference type="Gene3D" id="3.30.700.10">
    <property type="entry name" value="Glycoprotein, Type 4 Pilin"/>
    <property type="match status" value="1"/>
</dbReference>
<proteinExistence type="predicted"/>
<comment type="caution">
    <text evidence="4">The sequence shown here is derived from an EMBL/GenBank/DDBJ whole genome shotgun (WGS) entry which is preliminary data.</text>
</comment>
<dbReference type="RefSeq" id="WP_047812938.1">
    <property type="nucleotide sequence ID" value="NZ_LECT01000007.1"/>
</dbReference>
<keyword evidence="2" id="KW-1133">Transmembrane helix</keyword>
<evidence type="ECO:0000313" key="4">
    <source>
        <dbReference type="EMBL" id="KLU07178.1"/>
    </source>
</evidence>
<dbReference type="OrthoDB" id="255848at2"/>
<dbReference type="PANTHER" id="PTHR30093">
    <property type="entry name" value="GENERAL SECRETION PATHWAY PROTEIN G"/>
    <property type="match status" value="1"/>
</dbReference>
<keyword evidence="5" id="KW-1185">Reference proteome</keyword>
<dbReference type="InterPro" id="IPR012902">
    <property type="entry name" value="N_methyl_site"/>
</dbReference>
<evidence type="ECO:0000256" key="1">
    <source>
        <dbReference type="SAM" id="MobiDB-lite"/>
    </source>
</evidence>
<evidence type="ECO:0000313" key="5">
    <source>
        <dbReference type="Proteomes" id="UP000036367"/>
    </source>
</evidence>
<dbReference type="Pfam" id="PF07963">
    <property type="entry name" value="N_methyl"/>
    <property type="match status" value="1"/>
</dbReference>
<feature type="transmembrane region" description="Helical" evidence="2">
    <location>
        <begin position="28"/>
        <end position="52"/>
    </location>
</feature>
<feature type="compositionally biased region" description="Basic and acidic residues" evidence="1">
    <location>
        <begin position="160"/>
        <end position="174"/>
    </location>
</feature>
<accession>A0A0J1BL71</accession>
<reference evidence="4" key="1">
    <citation type="submission" date="2015-05" db="EMBL/GenBank/DDBJ databases">
        <title>Permanent draft genome of Rhodopirellula islandicus K833.</title>
        <authorList>
            <person name="Kizina J."/>
            <person name="Richter M."/>
            <person name="Glockner F.O."/>
            <person name="Harder J."/>
        </authorList>
    </citation>
    <scope>NUCLEOTIDE SEQUENCE [LARGE SCALE GENOMIC DNA]</scope>
    <source>
        <strain evidence="4">K833</strain>
    </source>
</reference>
<dbReference type="PATRIC" id="fig|595434.4.peg.939"/>
<protein>
    <recommendedName>
        <fullName evidence="3">DUF1559 domain-containing protein</fullName>
    </recommendedName>
</protein>
<dbReference type="Proteomes" id="UP000036367">
    <property type="component" value="Unassembled WGS sequence"/>
</dbReference>
<dbReference type="SUPFAM" id="SSF54523">
    <property type="entry name" value="Pili subunits"/>
    <property type="match status" value="1"/>
</dbReference>
<gene>
    <name evidence="4" type="ORF">RISK_000979</name>
</gene>
<feature type="compositionally biased region" description="Acidic residues" evidence="1">
    <location>
        <begin position="175"/>
        <end position="184"/>
    </location>
</feature>
<dbReference type="InterPro" id="IPR011453">
    <property type="entry name" value="DUF1559"/>
</dbReference>
<dbReference type="PANTHER" id="PTHR30093:SF2">
    <property type="entry name" value="TYPE II SECRETION SYSTEM PROTEIN H"/>
    <property type="match status" value="1"/>
</dbReference>
<dbReference type="Pfam" id="PF07596">
    <property type="entry name" value="SBP_bac_10"/>
    <property type="match status" value="1"/>
</dbReference>
<dbReference type="EMBL" id="LECT01000007">
    <property type="protein sequence ID" value="KLU07178.1"/>
    <property type="molecule type" value="Genomic_DNA"/>
</dbReference>
<keyword evidence="2" id="KW-0472">Membrane</keyword>
<dbReference type="STRING" id="595434.RISK_000979"/>
<dbReference type="NCBIfam" id="TIGR02532">
    <property type="entry name" value="IV_pilin_GFxxxE"/>
    <property type="match status" value="1"/>
</dbReference>